<evidence type="ECO:0000256" key="3">
    <source>
        <dbReference type="ARBA" id="ARBA00012438"/>
    </source>
</evidence>
<sequence>MDNNFVPPKGGGAGRTQVSRKHLVTYPKSLRTRFTIQTGGAIVSLVVAFALITLFAVSIHLYDAAVSDASSVYSGISEAHGTTLQVLLHEYTRKVDPHVWILKDHRVLFRSPNTTPYPFGPLTNAIVPHPLSSRLVHQREGLQYVVDWPLRPDIDLLGDLVLVMGITGVAAAAGGVLLGRWTTHRVLEPVKRMTHSVERMLATNQFLPVENPSRTDDEFSRLAGLLSQLVQTLESRWQRDRTLLADAAHQLRTPLEVIRGNLDILRDWDTIDRAMEEETIAAIDRAVSEMITLVGDLLTLEHVRNDGPVELAPYSMRPLLEDAVEDARALNPDLHITLHAVHTHRILGHEPFVRRALWAVLENAVKYSPPGGAIDIDIIPQGPFLGITIQDHGPGIPPEDIPHIFTRFFRGTNGHGKPGTGLGLSIAEALMKSQRGSITVHSTAHGAAFTLWFLRAPNSSPGSAEEPF</sequence>
<dbReference type="SUPFAM" id="SSF55874">
    <property type="entry name" value="ATPase domain of HSP90 chaperone/DNA topoisomerase II/histidine kinase"/>
    <property type="match status" value="1"/>
</dbReference>
<keyword evidence="10 11" id="KW-0472">Membrane</keyword>
<evidence type="ECO:0000256" key="1">
    <source>
        <dbReference type="ARBA" id="ARBA00000085"/>
    </source>
</evidence>
<evidence type="ECO:0000313" key="14">
    <source>
        <dbReference type="Proteomes" id="UP000325292"/>
    </source>
</evidence>
<gene>
    <name evidence="13" type="ORF">BXT84_02015</name>
</gene>
<dbReference type="Gene3D" id="3.30.565.10">
    <property type="entry name" value="Histidine kinase-like ATPase, C-terminal domain"/>
    <property type="match status" value="1"/>
</dbReference>
<feature type="domain" description="Histidine kinase" evidence="12">
    <location>
        <begin position="246"/>
        <end position="457"/>
    </location>
</feature>
<evidence type="ECO:0000259" key="12">
    <source>
        <dbReference type="PROSITE" id="PS50109"/>
    </source>
</evidence>
<keyword evidence="7" id="KW-0418">Kinase</keyword>
<dbReference type="Gene3D" id="6.10.340.10">
    <property type="match status" value="1"/>
</dbReference>
<feature type="transmembrane region" description="Helical" evidence="11">
    <location>
        <begin position="160"/>
        <end position="183"/>
    </location>
</feature>
<dbReference type="InterPro" id="IPR036097">
    <property type="entry name" value="HisK_dim/P_sf"/>
</dbReference>
<dbReference type="PRINTS" id="PR00344">
    <property type="entry name" value="BCTRLSENSOR"/>
</dbReference>
<evidence type="ECO:0000256" key="9">
    <source>
        <dbReference type="ARBA" id="ARBA00023012"/>
    </source>
</evidence>
<dbReference type="EC" id="2.7.13.3" evidence="3"/>
<evidence type="ECO:0000256" key="5">
    <source>
        <dbReference type="ARBA" id="ARBA00022679"/>
    </source>
</evidence>
<evidence type="ECO:0000256" key="7">
    <source>
        <dbReference type="ARBA" id="ARBA00022777"/>
    </source>
</evidence>
<comment type="subcellular location">
    <subcellularLocation>
        <location evidence="2">Membrane</location>
    </subcellularLocation>
</comment>
<dbReference type="SMART" id="SM00388">
    <property type="entry name" value="HisKA"/>
    <property type="match status" value="1"/>
</dbReference>
<comment type="catalytic activity">
    <reaction evidence="1">
        <text>ATP + protein L-histidine = ADP + protein N-phospho-L-histidine.</text>
        <dbReference type="EC" id="2.7.13.3"/>
    </reaction>
</comment>
<organism evidence="13 14">
    <name type="scientific">Sulfobacillus thermotolerans</name>
    <dbReference type="NCBI Taxonomy" id="338644"/>
    <lineage>
        <taxon>Bacteria</taxon>
        <taxon>Bacillati</taxon>
        <taxon>Bacillota</taxon>
        <taxon>Clostridia</taxon>
        <taxon>Eubacteriales</taxon>
        <taxon>Clostridiales Family XVII. Incertae Sedis</taxon>
        <taxon>Sulfobacillus</taxon>
    </lineage>
</organism>
<dbReference type="InterPro" id="IPR003661">
    <property type="entry name" value="HisK_dim/P_dom"/>
</dbReference>
<keyword evidence="5" id="KW-0808">Transferase</keyword>
<evidence type="ECO:0000256" key="4">
    <source>
        <dbReference type="ARBA" id="ARBA00022553"/>
    </source>
</evidence>
<protein>
    <recommendedName>
        <fullName evidence="3">histidine kinase</fullName>
        <ecNumber evidence="3">2.7.13.3</ecNumber>
    </recommendedName>
</protein>
<keyword evidence="8 11" id="KW-1133">Transmembrane helix</keyword>
<feature type="transmembrane region" description="Helical" evidence="11">
    <location>
        <begin position="38"/>
        <end position="62"/>
    </location>
</feature>
<dbReference type="InterPro" id="IPR050428">
    <property type="entry name" value="TCS_sensor_his_kinase"/>
</dbReference>
<dbReference type="InterPro" id="IPR036890">
    <property type="entry name" value="HATPase_C_sf"/>
</dbReference>
<evidence type="ECO:0000256" key="10">
    <source>
        <dbReference type="ARBA" id="ARBA00023136"/>
    </source>
</evidence>
<dbReference type="InterPro" id="IPR003594">
    <property type="entry name" value="HATPase_dom"/>
</dbReference>
<dbReference type="SUPFAM" id="SSF47384">
    <property type="entry name" value="Homodimeric domain of signal transducing histidine kinase"/>
    <property type="match status" value="1"/>
</dbReference>
<dbReference type="Proteomes" id="UP000325292">
    <property type="component" value="Chromosome"/>
</dbReference>
<dbReference type="PANTHER" id="PTHR45436:SF5">
    <property type="entry name" value="SENSOR HISTIDINE KINASE TRCS"/>
    <property type="match status" value="1"/>
</dbReference>
<name>A0ABN5GXP2_9FIRM</name>
<evidence type="ECO:0000256" key="2">
    <source>
        <dbReference type="ARBA" id="ARBA00004370"/>
    </source>
</evidence>
<keyword evidence="14" id="KW-1185">Reference proteome</keyword>
<evidence type="ECO:0000256" key="11">
    <source>
        <dbReference type="SAM" id="Phobius"/>
    </source>
</evidence>
<dbReference type="CDD" id="cd00075">
    <property type="entry name" value="HATPase"/>
    <property type="match status" value="1"/>
</dbReference>
<dbReference type="Pfam" id="PF02518">
    <property type="entry name" value="HATPase_c"/>
    <property type="match status" value="1"/>
</dbReference>
<keyword evidence="9" id="KW-0902">Two-component regulatory system</keyword>
<dbReference type="PROSITE" id="PS50109">
    <property type="entry name" value="HIS_KIN"/>
    <property type="match status" value="1"/>
</dbReference>
<dbReference type="Gene3D" id="1.10.287.130">
    <property type="match status" value="1"/>
</dbReference>
<evidence type="ECO:0000313" key="13">
    <source>
        <dbReference type="EMBL" id="AUW92879.1"/>
    </source>
</evidence>
<dbReference type="SMART" id="SM00387">
    <property type="entry name" value="HATPase_c"/>
    <property type="match status" value="1"/>
</dbReference>
<dbReference type="EMBL" id="CP019454">
    <property type="protein sequence ID" value="AUW92879.1"/>
    <property type="molecule type" value="Genomic_DNA"/>
</dbReference>
<evidence type="ECO:0000256" key="8">
    <source>
        <dbReference type="ARBA" id="ARBA00022989"/>
    </source>
</evidence>
<dbReference type="InterPro" id="IPR005467">
    <property type="entry name" value="His_kinase_dom"/>
</dbReference>
<evidence type="ECO:0000256" key="6">
    <source>
        <dbReference type="ARBA" id="ARBA00022692"/>
    </source>
</evidence>
<keyword evidence="4" id="KW-0597">Phosphoprotein</keyword>
<dbReference type="Pfam" id="PF00512">
    <property type="entry name" value="HisKA"/>
    <property type="match status" value="1"/>
</dbReference>
<keyword evidence="6 11" id="KW-0812">Transmembrane</keyword>
<dbReference type="InterPro" id="IPR004358">
    <property type="entry name" value="Sig_transdc_His_kin-like_C"/>
</dbReference>
<proteinExistence type="predicted"/>
<reference evidence="13 14" key="1">
    <citation type="journal article" date="2019" name="Sci. Rep.">
        <title>Sulfobacillus thermotolerans: new insights into resistance and metabolic capacities of acidophilic chemolithotrophs.</title>
        <authorList>
            <person name="Panyushkina A.E."/>
            <person name="Babenko V.V."/>
            <person name="Nikitina A.S."/>
            <person name="Selezneva O.V."/>
            <person name="Tsaplina I.A."/>
            <person name="Letarova M.A."/>
            <person name="Kostryukova E.S."/>
            <person name="Letarov A.V."/>
        </authorList>
    </citation>
    <scope>NUCLEOTIDE SEQUENCE [LARGE SCALE GENOMIC DNA]</scope>
    <source>
        <strain evidence="13 14">Kr1</strain>
    </source>
</reference>
<dbReference type="CDD" id="cd00082">
    <property type="entry name" value="HisKA"/>
    <property type="match status" value="1"/>
</dbReference>
<dbReference type="PANTHER" id="PTHR45436">
    <property type="entry name" value="SENSOR HISTIDINE KINASE YKOH"/>
    <property type="match status" value="1"/>
</dbReference>
<accession>A0ABN5GXP2</accession>